<proteinExistence type="predicted"/>
<keyword evidence="3" id="KW-0479">Metal-binding</keyword>
<dbReference type="Gene3D" id="3.20.20.70">
    <property type="entry name" value="Aldolase class I"/>
    <property type="match status" value="1"/>
</dbReference>
<dbReference type="EMBL" id="DTMF01000289">
    <property type="protein sequence ID" value="HGF35059.1"/>
    <property type="molecule type" value="Genomic_DNA"/>
</dbReference>
<evidence type="ECO:0000256" key="1">
    <source>
        <dbReference type="ARBA" id="ARBA00001966"/>
    </source>
</evidence>
<evidence type="ECO:0000256" key="3">
    <source>
        <dbReference type="ARBA" id="ARBA00022723"/>
    </source>
</evidence>
<evidence type="ECO:0000256" key="5">
    <source>
        <dbReference type="ARBA" id="ARBA00023014"/>
    </source>
</evidence>
<dbReference type="Pfam" id="PF04055">
    <property type="entry name" value="Radical_SAM"/>
    <property type="match status" value="1"/>
</dbReference>
<dbReference type="SMART" id="SM00729">
    <property type="entry name" value="Elp3"/>
    <property type="match status" value="1"/>
</dbReference>
<accession>A0A7C3V8W1</accession>
<gene>
    <name evidence="7" type="ORF">ENW96_11885</name>
</gene>
<dbReference type="InterPro" id="IPR058240">
    <property type="entry name" value="rSAM_sf"/>
</dbReference>
<comment type="caution">
    <text evidence="7">The sequence shown here is derived from an EMBL/GenBank/DDBJ whole genome shotgun (WGS) entry which is preliminary data.</text>
</comment>
<dbReference type="PANTHER" id="PTHR11228">
    <property type="entry name" value="RADICAL SAM DOMAIN PROTEIN"/>
    <property type="match status" value="1"/>
</dbReference>
<dbReference type="GO" id="GO:0003824">
    <property type="term" value="F:catalytic activity"/>
    <property type="evidence" value="ECO:0007669"/>
    <property type="project" value="InterPro"/>
</dbReference>
<dbReference type="InterPro" id="IPR006638">
    <property type="entry name" value="Elp3/MiaA/NifB-like_rSAM"/>
</dbReference>
<evidence type="ECO:0000313" key="7">
    <source>
        <dbReference type="EMBL" id="HGF35059.1"/>
    </source>
</evidence>
<evidence type="ECO:0000256" key="4">
    <source>
        <dbReference type="ARBA" id="ARBA00023004"/>
    </source>
</evidence>
<dbReference type="AlphaFoldDB" id="A0A7C3V8W1"/>
<sequence length="356" mass="39297">MTFGDLVKLALRGGPGFLQVALTNACNAHCRFCSFPQVSASDRRLADPVRLARGFKAMQRAGIRYVCFTGGEPLLYPDLLPCLAQARSLGLETLLVTNGVLLTPSLIRDLGDAGLQILIISIDAASETAHDRHRGVPGLASRIKEALPLINRTGITPVASVTISRLIDDVQALACFVRGLGFRRLTFSYPLTRLDSPYLGFADSSLVRFSPRELDRFFTRILELKKHSPLNILNPRQGLLEARRQVQGLPSRFPCLAGFKYFFVDWHLDVYRCHSLADTLGPLEEIDRIPPIRDGCDACSIDCYRDPSVFQFAAVSLADTLAAWGQGELVRGFKSLFNPSNVLSLAALLEARPWVR</sequence>
<evidence type="ECO:0000256" key="2">
    <source>
        <dbReference type="ARBA" id="ARBA00022691"/>
    </source>
</evidence>
<dbReference type="InterPro" id="IPR013785">
    <property type="entry name" value="Aldolase_TIM"/>
</dbReference>
<feature type="domain" description="Radical SAM core" evidence="6">
    <location>
        <begin position="12"/>
        <end position="231"/>
    </location>
</feature>
<name>A0A7C3V8W1_9BACT</name>
<dbReference type="PROSITE" id="PS51918">
    <property type="entry name" value="RADICAL_SAM"/>
    <property type="match status" value="1"/>
</dbReference>
<protein>
    <submittedName>
        <fullName evidence="7">Radical SAM protein</fullName>
    </submittedName>
</protein>
<dbReference type="PANTHER" id="PTHR11228:SF7">
    <property type="entry name" value="PQQA PEPTIDE CYCLASE"/>
    <property type="match status" value="1"/>
</dbReference>
<dbReference type="InterPro" id="IPR007197">
    <property type="entry name" value="rSAM"/>
</dbReference>
<reference evidence="7" key="1">
    <citation type="journal article" date="2020" name="mSystems">
        <title>Genome- and Community-Level Interaction Insights into Carbon Utilization and Element Cycling Functions of Hydrothermarchaeota in Hydrothermal Sediment.</title>
        <authorList>
            <person name="Zhou Z."/>
            <person name="Liu Y."/>
            <person name="Xu W."/>
            <person name="Pan J."/>
            <person name="Luo Z.H."/>
            <person name="Li M."/>
        </authorList>
    </citation>
    <scope>NUCLEOTIDE SEQUENCE [LARGE SCALE GENOMIC DNA]</scope>
    <source>
        <strain evidence="7">SpSt-897</strain>
    </source>
</reference>
<dbReference type="GO" id="GO:0051536">
    <property type="term" value="F:iron-sulfur cluster binding"/>
    <property type="evidence" value="ECO:0007669"/>
    <property type="project" value="UniProtKB-KW"/>
</dbReference>
<dbReference type="CDD" id="cd01335">
    <property type="entry name" value="Radical_SAM"/>
    <property type="match status" value="1"/>
</dbReference>
<dbReference type="GO" id="GO:0046872">
    <property type="term" value="F:metal ion binding"/>
    <property type="evidence" value="ECO:0007669"/>
    <property type="project" value="UniProtKB-KW"/>
</dbReference>
<dbReference type="SFLD" id="SFLDS00029">
    <property type="entry name" value="Radical_SAM"/>
    <property type="match status" value="1"/>
</dbReference>
<dbReference type="SFLD" id="SFLDG01067">
    <property type="entry name" value="SPASM/twitch_domain_containing"/>
    <property type="match status" value="1"/>
</dbReference>
<comment type="cofactor">
    <cofactor evidence="1">
        <name>[4Fe-4S] cluster</name>
        <dbReference type="ChEBI" id="CHEBI:49883"/>
    </cofactor>
</comment>
<evidence type="ECO:0000259" key="6">
    <source>
        <dbReference type="PROSITE" id="PS51918"/>
    </source>
</evidence>
<keyword evidence="5" id="KW-0411">Iron-sulfur</keyword>
<keyword evidence="2" id="KW-0949">S-adenosyl-L-methionine</keyword>
<keyword evidence="4" id="KW-0408">Iron</keyword>
<dbReference type="SUPFAM" id="SSF102114">
    <property type="entry name" value="Radical SAM enzymes"/>
    <property type="match status" value="1"/>
</dbReference>
<dbReference type="InterPro" id="IPR050377">
    <property type="entry name" value="Radical_SAM_PqqE_MftC-like"/>
</dbReference>
<organism evidence="7">
    <name type="scientific">Desulfobacca acetoxidans</name>
    <dbReference type="NCBI Taxonomy" id="60893"/>
    <lineage>
        <taxon>Bacteria</taxon>
        <taxon>Pseudomonadati</taxon>
        <taxon>Thermodesulfobacteriota</taxon>
        <taxon>Desulfobaccia</taxon>
        <taxon>Desulfobaccales</taxon>
        <taxon>Desulfobaccaceae</taxon>
        <taxon>Desulfobacca</taxon>
    </lineage>
</organism>